<evidence type="ECO:0000313" key="3">
    <source>
        <dbReference type="Proteomes" id="UP000426246"/>
    </source>
</evidence>
<evidence type="ECO:0000259" key="1">
    <source>
        <dbReference type="Pfam" id="PF18730"/>
    </source>
</evidence>
<dbReference type="RefSeq" id="WP_155699971.1">
    <property type="nucleotide sequence ID" value="NZ_CP034235.1"/>
</dbReference>
<dbReference type="EMBL" id="CP034235">
    <property type="protein sequence ID" value="QGQ94958.1"/>
    <property type="molecule type" value="Genomic_DNA"/>
</dbReference>
<proteinExistence type="predicted"/>
<name>A0A6B8RHY0_9BACL</name>
<evidence type="ECO:0000313" key="2">
    <source>
        <dbReference type="EMBL" id="QGQ94958.1"/>
    </source>
</evidence>
<dbReference type="KEGG" id="ppsc:EHS13_08725"/>
<feature type="domain" description="Cthe-2314-like HEPN" evidence="1">
    <location>
        <begin position="51"/>
        <end position="226"/>
    </location>
</feature>
<accession>A0A6B8RHY0</accession>
<dbReference type="Pfam" id="PF18730">
    <property type="entry name" value="HEPN_Cthe2314"/>
    <property type="match status" value="1"/>
</dbReference>
<sequence length="236" mass="28052">MLRHLFGEPERQDSGLILKTNQVLGRYLNDLHDIESKGQSDLSKLRRWEIWVHSFITAVDELEQGVYSSLKYSEQVLNRNVEDMKSEEQTEYRRYLYYYKNSFIRVFAILDKLGFFLNERLHLNTEKVKPRFSYFTVIRQMHDRHIQTDLEQKLYNLKVKYSEPLNKLRDYRNVEIHSINYEAADDLLHSATVGAFSWNHIENLPGNNQILQKCFEMVCETIIAIYNAPCFTDGRA</sequence>
<dbReference type="OrthoDB" id="2641850at2"/>
<dbReference type="InterPro" id="IPR041394">
    <property type="entry name" value="HEPN_Cthe2314"/>
</dbReference>
<gene>
    <name evidence="2" type="ORF">EHS13_08725</name>
</gene>
<dbReference type="AlphaFoldDB" id="A0A6B8RHY0"/>
<reference evidence="3" key="1">
    <citation type="submission" date="2018-11" db="EMBL/GenBank/DDBJ databases">
        <title>Complete genome sequence of Paenibacillus sp. ML311-T8.</title>
        <authorList>
            <person name="Nam Y.-D."/>
            <person name="Kang J."/>
            <person name="Chung W.-H."/>
            <person name="Park Y.S."/>
        </authorList>
    </citation>
    <scope>NUCLEOTIDE SEQUENCE [LARGE SCALE GENOMIC DNA]</scope>
    <source>
        <strain evidence="3">ML311-T8</strain>
    </source>
</reference>
<organism evidence="2 3">
    <name type="scientific">Paenibacillus psychroresistens</name>
    <dbReference type="NCBI Taxonomy" id="1778678"/>
    <lineage>
        <taxon>Bacteria</taxon>
        <taxon>Bacillati</taxon>
        <taxon>Bacillota</taxon>
        <taxon>Bacilli</taxon>
        <taxon>Bacillales</taxon>
        <taxon>Paenibacillaceae</taxon>
        <taxon>Paenibacillus</taxon>
    </lineage>
</organism>
<keyword evidence="3" id="KW-1185">Reference proteome</keyword>
<protein>
    <recommendedName>
        <fullName evidence="1">Cthe-2314-like HEPN domain-containing protein</fullName>
    </recommendedName>
</protein>
<dbReference type="Proteomes" id="UP000426246">
    <property type="component" value="Chromosome"/>
</dbReference>